<evidence type="ECO:0000313" key="2">
    <source>
        <dbReference type="EMBL" id="TFV95768.1"/>
    </source>
</evidence>
<dbReference type="OrthoDB" id="9803927at2"/>
<organism evidence="2 3">
    <name type="scientific">Algoriphagus kandeliae</name>
    <dbReference type="NCBI Taxonomy" id="2562278"/>
    <lineage>
        <taxon>Bacteria</taxon>
        <taxon>Pseudomonadati</taxon>
        <taxon>Bacteroidota</taxon>
        <taxon>Cytophagia</taxon>
        <taxon>Cytophagales</taxon>
        <taxon>Cyclobacteriaceae</taxon>
        <taxon>Algoriphagus</taxon>
    </lineage>
</organism>
<gene>
    <name evidence="2" type="ORF">E4S40_05975</name>
</gene>
<evidence type="ECO:0000313" key="3">
    <source>
        <dbReference type="Proteomes" id="UP000297647"/>
    </source>
</evidence>
<dbReference type="Pfam" id="PF22494">
    <property type="entry name" value="choice_anch_I"/>
    <property type="match status" value="1"/>
</dbReference>
<dbReference type="Proteomes" id="UP000297647">
    <property type="component" value="Unassembled WGS sequence"/>
</dbReference>
<sequence>MKRLALIFGMIFTLASCMERGGKGIPFQSNFTQVSSIDIGGEAAAEITAHDPETQQLFVVNNSLSSTVDIIDFSDPQNMLPTGFIDITSYGGGVNSVAVKNGLLAIAVEAFTKTDNGSVLVFETSNLETPLAIIPVGALPDMVTFSPNGRYIMTANEGEPNDDYSIDPEGSISIIDVEMGFDVTTLGFESFEGQKEALMAGGYRVFGPNASLAQDTEPEYVAIDSKSETAWVTLQENNGIAKVDIKRKIITDIFPMGLKDHTKNGNEMDPSDRDGGVNLQNWPIYAYYLPDAIVSYSLGSAEFYITANEGDTREYETYEEESRVKDLDLDPDAFPNADFLQEDENLGRYTVTTASGDLDGDGDFDVLHGIGGRSFTIWNGNNGTKVNDYKNLEKDLLATNPSLYDDGRSDNKGVEPEAVEIGIVNGRTYLFVGMERADAVAVYELRGIGGVTYVQILETGDAPEGVLFIPSEESPNGKATLLVSSEGDGVIRVYQN</sequence>
<comment type="caution">
    <text evidence="2">The sequence shown here is derived from an EMBL/GenBank/DDBJ whole genome shotgun (WGS) entry which is preliminary data.</text>
</comment>
<dbReference type="PANTHER" id="PTHR46928">
    <property type="entry name" value="MESENCHYME-SPECIFIC CELL SURFACE GLYCOPROTEIN"/>
    <property type="match status" value="1"/>
</dbReference>
<keyword evidence="3" id="KW-1185">Reference proteome</keyword>
<protein>
    <submittedName>
        <fullName evidence="2">Alkaline phosphatase</fullName>
    </submittedName>
</protein>
<proteinExistence type="predicted"/>
<accession>A0A4Y9QVF5</accession>
<name>A0A4Y9QVF5_9BACT</name>
<dbReference type="InterPro" id="IPR052956">
    <property type="entry name" value="Mesenchyme-surface_protein"/>
</dbReference>
<dbReference type="InterPro" id="IPR055188">
    <property type="entry name" value="Choice_anch_I"/>
</dbReference>
<feature type="domain" description="Choice-of-anchor I" evidence="1">
    <location>
        <begin position="35"/>
        <end position="494"/>
    </location>
</feature>
<dbReference type="NCBIfam" id="NF038117">
    <property type="entry name" value="choice_anch_I"/>
    <property type="match status" value="1"/>
</dbReference>
<dbReference type="InterPro" id="IPR015943">
    <property type="entry name" value="WD40/YVTN_repeat-like_dom_sf"/>
</dbReference>
<reference evidence="2 3" key="1">
    <citation type="submission" date="2019-03" db="EMBL/GenBank/DDBJ databases">
        <title>Algoriphagus sp. nov, a new strain isolated from root system soil of mangrove plant Kandelia.</title>
        <authorList>
            <person name="Yin Q."/>
            <person name="Wang K."/>
            <person name="Song Z."/>
        </authorList>
    </citation>
    <scope>NUCLEOTIDE SEQUENCE [LARGE SCALE GENOMIC DNA]</scope>
    <source>
        <strain evidence="2 3">XY-J91</strain>
    </source>
</reference>
<dbReference type="RefSeq" id="WP_135072186.1">
    <property type="nucleotide sequence ID" value="NZ_SPSB01000002.1"/>
</dbReference>
<dbReference type="EMBL" id="SPSB01000002">
    <property type="protein sequence ID" value="TFV95768.1"/>
    <property type="molecule type" value="Genomic_DNA"/>
</dbReference>
<evidence type="ECO:0000259" key="1">
    <source>
        <dbReference type="Pfam" id="PF22494"/>
    </source>
</evidence>
<dbReference type="PANTHER" id="PTHR46928:SF1">
    <property type="entry name" value="MESENCHYME-SPECIFIC CELL SURFACE GLYCOPROTEIN"/>
    <property type="match status" value="1"/>
</dbReference>
<dbReference type="Gene3D" id="2.130.10.10">
    <property type="entry name" value="YVTN repeat-like/Quinoprotein amine dehydrogenase"/>
    <property type="match status" value="1"/>
</dbReference>
<dbReference type="AlphaFoldDB" id="A0A4Y9QVF5"/>
<dbReference type="PROSITE" id="PS51257">
    <property type="entry name" value="PROKAR_LIPOPROTEIN"/>
    <property type="match status" value="1"/>
</dbReference>
<dbReference type="SUPFAM" id="SSF75011">
    <property type="entry name" value="3-carboxy-cis,cis-mucoante lactonizing enzyme"/>
    <property type="match status" value="1"/>
</dbReference>